<sequence length="144" mass="16319">MVTGCPFCEIAERETPDTREVYRDRWVVAFFPTEPAVLGHTLVIPRRHVRDIWELDDELAHHIGWATLRLATAIRDATNLAGLNVIQSNGEAASQTVPHLHVHLVPRWDGDAIGQIWPPETSYTEGEKDRAWERVRNAAAHISE</sequence>
<dbReference type="GO" id="GO:0003824">
    <property type="term" value="F:catalytic activity"/>
    <property type="evidence" value="ECO:0007669"/>
    <property type="project" value="InterPro"/>
</dbReference>
<evidence type="ECO:0000313" key="5">
    <source>
        <dbReference type="EMBL" id="NEN05319.1"/>
    </source>
</evidence>
<dbReference type="Gene3D" id="3.30.428.10">
    <property type="entry name" value="HIT-like"/>
    <property type="match status" value="1"/>
</dbReference>
<dbReference type="EMBL" id="JAAGWY010000001">
    <property type="protein sequence ID" value="NEN05319.1"/>
    <property type="molecule type" value="Genomic_DNA"/>
</dbReference>
<dbReference type="PANTHER" id="PTHR46648:SF1">
    <property type="entry name" value="ADENOSINE 5'-MONOPHOSPHORAMIDASE HNT1"/>
    <property type="match status" value="1"/>
</dbReference>
<gene>
    <name evidence="5" type="ORF">G3T36_05490</name>
</gene>
<reference evidence="5 6" key="1">
    <citation type="journal article" date="2014" name="J. Microbiol.">
        <title>Diaminobutyricibacter tongyongensis gen. nov., sp. nov. and Homoserinibacter gongjuensis gen. nov., sp. nov. belong to the family Microbacteriaceae.</title>
        <authorList>
            <person name="Kim S.J."/>
            <person name="Ahn J.H."/>
            <person name="Weon H.Y."/>
            <person name="Hamada M."/>
            <person name="Suzuki K."/>
            <person name="Kwon S.W."/>
        </authorList>
    </citation>
    <scope>NUCLEOTIDE SEQUENCE [LARGE SCALE GENOMIC DNA]</scope>
    <source>
        <strain evidence="5 6">NBRC 108724</strain>
    </source>
</reference>
<evidence type="ECO:0000313" key="6">
    <source>
        <dbReference type="Proteomes" id="UP000474967"/>
    </source>
</evidence>
<dbReference type="InterPro" id="IPR011146">
    <property type="entry name" value="HIT-like"/>
</dbReference>
<dbReference type="AlphaFoldDB" id="A0A6L9XV79"/>
<feature type="active site" description="Tele-AMP-histidine intermediate" evidence="1">
    <location>
        <position position="101"/>
    </location>
</feature>
<accession>A0A6L9XV79</accession>
<dbReference type="PANTHER" id="PTHR46648">
    <property type="entry name" value="HIT FAMILY PROTEIN 1"/>
    <property type="match status" value="1"/>
</dbReference>
<name>A0A6L9XV79_9MICO</name>
<comment type="caution">
    <text evidence="5">The sequence shown here is derived from an EMBL/GenBank/DDBJ whole genome shotgun (WGS) entry which is preliminary data.</text>
</comment>
<evidence type="ECO:0000256" key="2">
    <source>
        <dbReference type="PIRSR" id="PIRSR601310-3"/>
    </source>
</evidence>
<dbReference type="PROSITE" id="PS51084">
    <property type="entry name" value="HIT_2"/>
    <property type="match status" value="1"/>
</dbReference>
<dbReference type="Pfam" id="PF01230">
    <property type="entry name" value="HIT"/>
    <property type="match status" value="1"/>
</dbReference>
<dbReference type="InterPro" id="IPR001310">
    <property type="entry name" value="Histidine_triad_HIT"/>
</dbReference>
<proteinExistence type="predicted"/>
<evidence type="ECO:0000256" key="1">
    <source>
        <dbReference type="PIRSR" id="PIRSR601310-1"/>
    </source>
</evidence>
<evidence type="ECO:0000259" key="4">
    <source>
        <dbReference type="PROSITE" id="PS51084"/>
    </source>
</evidence>
<dbReference type="Proteomes" id="UP000474967">
    <property type="component" value="Unassembled WGS sequence"/>
</dbReference>
<evidence type="ECO:0000256" key="3">
    <source>
        <dbReference type="PROSITE-ProRule" id="PRU00464"/>
    </source>
</evidence>
<dbReference type="InterPro" id="IPR036265">
    <property type="entry name" value="HIT-like_sf"/>
</dbReference>
<feature type="short sequence motif" description="Histidine triad motif" evidence="2 3">
    <location>
        <begin position="99"/>
        <end position="103"/>
    </location>
</feature>
<organism evidence="5 6">
    <name type="scientific">Leifsonia tongyongensis</name>
    <dbReference type="NCBI Taxonomy" id="1268043"/>
    <lineage>
        <taxon>Bacteria</taxon>
        <taxon>Bacillati</taxon>
        <taxon>Actinomycetota</taxon>
        <taxon>Actinomycetes</taxon>
        <taxon>Micrococcales</taxon>
        <taxon>Microbacteriaceae</taxon>
        <taxon>Leifsonia</taxon>
    </lineage>
</organism>
<feature type="domain" description="HIT" evidence="4">
    <location>
        <begin position="6"/>
        <end position="114"/>
    </location>
</feature>
<dbReference type="SUPFAM" id="SSF54197">
    <property type="entry name" value="HIT-like"/>
    <property type="match status" value="1"/>
</dbReference>
<dbReference type="GO" id="GO:0009117">
    <property type="term" value="P:nucleotide metabolic process"/>
    <property type="evidence" value="ECO:0007669"/>
    <property type="project" value="TreeGrafter"/>
</dbReference>
<protein>
    <submittedName>
        <fullName evidence="5">HIT domain-containing protein</fullName>
    </submittedName>
</protein>
<keyword evidence="6" id="KW-1185">Reference proteome</keyword>